<dbReference type="Proteomes" id="UP000017836">
    <property type="component" value="Unassembled WGS sequence"/>
</dbReference>
<protein>
    <submittedName>
        <fullName evidence="1">Uncharacterized protein</fullName>
    </submittedName>
</protein>
<name>W1PX00_AMBTC</name>
<evidence type="ECO:0000313" key="1">
    <source>
        <dbReference type="EMBL" id="ERN12703.1"/>
    </source>
</evidence>
<proteinExistence type="predicted"/>
<sequence>MAIQGTEDCSSPASVNSFDTNICRRWPSKEQRTAHPQQVSTPLILTSVFCKQSRHLSHCLGLLCYGSLAKFEYCWPRWIDFLFFQSTAAKFGSVVALDAARWLNKKRETHRDGWLVLRGSMEGGQLSTSPVLT</sequence>
<reference evidence="2" key="1">
    <citation type="journal article" date="2013" name="Science">
        <title>The Amborella genome and the evolution of flowering plants.</title>
        <authorList>
            <consortium name="Amborella Genome Project"/>
        </authorList>
    </citation>
    <scope>NUCLEOTIDE SEQUENCE [LARGE SCALE GENOMIC DNA]</scope>
</reference>
<dbReference type="Gramene" id="ERN12703">
    <property type="protein sequence ID" value="ERN12703"/>
    <property type="gene ID" value="AMTR_s00179p00011930"/>
</dbReference>
<accession>W1PX00</accession>
<dbReference type="EMBL" id="KI392606">
    <property type="protein sequence ID" value="ERN12703.1"/>
    <property type="molecule type" value="Genomic_DNA"/>
</dbReference>
<evidence type="ECO:0000313" key="2">
    <source>
        <dbReference type="Proteomes" id="UP000017836"/>
    </source>
</evidence>
<gene>
    <name evidence="1" type="ORF">AMTR_s00179p00011930</name>
</gene>
<organism evidence="1 2">
    <name type="scientific">Amborella trichopoda</name>
    <dbReference type="NCBI Taxonomy" id="13333"/>
    <lineage>
        <taxon>Eukaryota</taxon>
        <taxon>Viridiplantae</taxon>
        <taxon>Streptophyta</taxon>
        <taxon>Embryophyta</taxon>
        <taxon>Tracheophyta</taxon>
        <taxon>Spermatophyta</taxon>
        <taxon>Magnoliopsida</taxon>
        <taxon>Amborellales</taxon>
        <taxon>Amborellaceae</taxon>
        <taxon>Amborella</taxon>
    </lineage>
</organism>
<dbReference type="AlphaFoldDB" id="W1PX00"/>
<dbReference type="HOGENOM" id="CLU_1909511_0_0_1"/>
<keyword evidence="2" id="KW-1185">Reference proteome</keyword>